<comment type="caution">
    <text evidence="2">The sequence shown here is derived from an EMBL/GenBank/DDBJ whole genome shotgun (WGS) entry which is preliminary data.</text>
</comment>
<evidence type="ECO:0000259" key="1">
    <source>
        <dbReference type="PROSITE" id="PS50011"/>
    </source>
</evidence>
<dbReference type="STRING" id="205917.A0A4Y9YC57"/>
<dbReference type="GO" id="GO:0004672">
    <property type="term" value="F:protein kinase activity"/>
    <property type="evidence" value="ECO:0007669"/>
    <property type="project" value="InterPro"/>
</dbReference>
<protein>
    <recommendedName>
        <fullName evidence="1">Protein kinase domain-containing protein</fullName>
    </recommendedName>
</protein>
<dbReference type="AlphaFoldDB" id="A0A4Y9YC57"/>
<evidence type="ECO:0000313" key="3">
    <source>
        <dbReference type="Proteomes" id="UP000298327"/>
    </source>
</evidence>
<dbReference type="Gene3D" id="1.10.510.10">
    <property type="entry name" value="Transferase(Phosphotransferase) domain 1"/>
    <property type="match status" value="1"/>
</dbReference>
<sequence length="380" mass="44765">MATPPRLEDTFLANENDRLFTANPGIVVGQEAWWRDHYNWLLESGYQLRPRYHPDWTRPWAGIDGFYLDFEQGQRKPRHNIIDAVRTSDSTFVTLKQIYPMDNHLNDQEVEINEFLMSEPLASDPRNHSVKIVDVLSVPDEENWKIIVMPFLRTFDSPYFATFGETIAFFKQIIEFLQLLHENRIAHRDCCHGNMMMDASALYHQAWHPVDINKRRDWKGRVTHTTRTNRPVKYFYIDYGMSRKYKPGDVALELPMQGNDKTAPEHQPENYDTPCDPFPTDIYYLGNLIRQDFVLKYYGFEFMEDLVSDMTHKDPLKRPKIDEVVARFVKIRGSLSTRKLRSRTTRRKEVGIVTFFRLGAHYARTARFILTRKPAIPDPV</sequence>
<accession>A0A4Y9YC57</accession>
<name>A0A4Y9YC57_9AGAM</name>
<dbReference type="InterPro" id="IPR000719">
    <property type="entry name" value="Prot_kinase_dom"/>
</dbReference>
<feature type="domain" description="Protein kinase" evidence="1">
    <location>
        <begin position="67"/>
        <end position="356"/>
    </location>
</feature>
<dbReference type="SMART" id="SM00220">
    <property type="entry name" value="S_TKc"/>
    <property type="match status" value="1"/>
</dbReference>
<keyword evidence="3" id="KW-1185">Reference proteome</keyword>
<dbReference type="EMBL" id="SEOQ01000580">
    <property type="protein sequence ID" value="TFY60136.1"/>
    <property type="molecule type" value="Genomic_DNA"/>
</dbReference>
<dbReference type="GO" id="GO:0005524">
    <property type="term" value="F:ATP binding"/>
    <property type="evidence" value="ECO:0007669"/>
    <property type="project" value="InterPro"/>
</dbReference>
<evidence type="ECO:0000313" key="2">
    <source>
        <dbReference type="EMBL" id="TFY60136.1"/>
    </source>
</evidence>
<dbReference type="InterPro" id="IPR011009">
    <property type="entry name" value="Kinase-like_dom_sf"/>
</dbReference>
<dbReference type="SUPFAM" id="SSF56112">
    <property type="entry name" value="Protein kinase-like (PK-like)"/>
    <property type="match status" value="1"/>
</dbReference>
<reference evidence="2 3" key="1">
    <citation type="submission" date="2019-02" db="EMBL/GenBank/DDBJ databases">
        <title>Genome sequencing of the rare red list fungi Dentipellis fragilis.</title>
        <authorList>
            <person name="Buettner E."/>
            <person name="Kellner H."/>
        </authorList>
    </citation>
    <scope>NUCLEOTIDE SEQUENCE [LARGE SCALE GENOMIC DNA]</scope>
    <source>
        <strain evidence="2 3">DSM 105465</strain>
    </source>
</reference>
<proteinExistence type="predicted"/>
<organism evidence="2 3">
    <name type="scientific">Dentipellis fragilis</name>
    <dbReference type="NCBI Taxonomy" id="205917"/>
    <lineage>
        <taxon>Eukaryota</taxon>
        <taxon>Fungi</taxon>
        <taxon>Dikarya</taxon>
        <taxon>Basidiomycota</taxon>
        <taxon>Agaricomycotina</taxon>
        <taxon>Agaricomycetes</taxon>
        <taxon>Russulales</taxon>
        <taxon>Hericiaceae</taxon>
        <taxon>Dentipellis</taxon>
    </lineage>
</organism>
<dbReference type="Proteomes" id="UP000298327">
    <property type="component" value="Unassembled WGS sequence"/>
</dbReference>
<dbReference type="PROSITE" id="PS50011">
    <property type="entry name" value="PROTEIN_KINASE_DOM"/>
    <property type="match status" value="1"/>
</dbReference>
<dbReference type="OrthoDB" id="5987198at2759"/>
<gene>
    <name evidence="2" type="ORF">EVG20_g7531</name>
</gene>